<gene>
    <name evidence="2" type="ORF">Salat_2156900</name>
</gene>
<evidence type="ECO:0000313" key="2">
    <source>
        <dbReference type="EMBL" id="KAK4422060.1"/>
    </source>
</evidence>
<proteinExistence type="predicted"/>
<reference evidence="2" key="1">
    <citation type="submission" date="2020-06" db="EMBL/GenBank/DDBJ databases">
        <authorList>
            <person name="Li T."/>
            <person name="Hu X."/>
            <person name="Zhang T."/>
            <person name="Song X."/>
            <person name="Zhang H."/>
            <person name="Dai N."/>
            <person name="Sheng W."/>
            <person name="Hou X."/>
            <person name="Wei L."/>
        </authorList>
    </citation>
    <scope>NUCLEOTIDE SEQUENCE</scope>
    <source>
        <strain evidence="2">3651</strain>
        <tissue evidence="2">Leaf</tissue>
    </source>
</reference>
<keyword evidence="3" id="KW-1185">Reference proteome</keyword>
<dbReference type="EMBL" id="JACGWO010000008">
    <property type="protein sequence ID" value="KAK4422060.1"/>
    <property type="molecule type" value="Genomic_DNA"/>
</dbReference>
<feature type="region of interest" description="Disordered" evidence="1">
    <location>
        <begin position="1"/>
        <end position="20"/>
    </location>
</feature>
<reference evidence="2" key="2">
    <citation type="journal article" date="2024" name="Plant">
        <title>Genomic evolution and insights into agronomic trait innovations of Sesamum species.</title>
        <authorList>
            <person name="Miao H."/>
            <person name="Wang L."/>
            <person name="Qu L."/>
            <person name="Liu H."/>
            <person name="Sun Y."/>
            <person name="Le M."/>
            <person name="Wang Q."/>
            <person name="Wei S."/>
            <person name="Zheng Y."/>
            <person name="Lin W."/>
            <person name="Duan Y."/>
            <person name="Cao H."/>
            <person name="Xiong S."/>
            <person name="Wang X."/>
            <person name="Wei L."/>
            <person name="Li C."/>
            <person name="Ma Q."/>
            <person name="Ju M."/>
            <person name="Zhao R."/>
            <person name="Li G."/>
            <person name="Mu C."/>
            <person name="Tian Q."/>
            <person name="Mei H."/>
            <person name="Zhang T."/>
            <person name="Gao T."/>
            <person name="Zhang H."/>
        </authorList>
    </citation>
    <scope>NUCLEOTIDE SEQUENCE</scope>
    <source>
        <strain evidence="2">3651</strain>
    </source>
</reference>
<dbReference type="Proteomes" id="UP001293254">
    <property type="component" value="Unassembled WGS sequence"/>
</dbReference>
<evidence type="ECO:0000256" key="1">
    <source>
        <dbReference type="SAM" id="MobiDB-lite"/>
    </source>
</evidence>
<evidence type="ECO:0000313" key="3">
    <source>
        <dbReference type="Proteomes" id="UP001293254"/>
    </source>
</evidence>
<organism evidence="2 3">
    <name type="scientific">Sesamum alatum</name>
    <dbReference type="NCBI Taxonomy" id="300844"/>
    <lineage>
        <taxon>Eukaryota</taxon>
        <taxon>Viridiplantae</taxon>
        <taxon>Streptophyta</taxon>
        <taxon>Embryophyta</taxon>
        <taxon>Tracheophyta</taxon>
        <taxon>Spermatophyta</taxon>
        <taxon>Magnoliopsida</taxon>
        <taxon>eudicotyledons</taxon>
        <taxon>Gunneridae</taxon>
        <taxon>Pentapetalae</taxon>
        <taxon>asterids</taxon>
        <taxon>lamiids</taxon>
        <taxon>Lamiales</taxon>
        <taxon>Pedaliaceae</taxon>
        <taxon>Sesamum</taxon>
    </lineage>
</organism>
<dbReference type="AlphaFoldDB" id="A0AAE2CHA3"/>
<accession>A0AAE2CHA3</accession>
<sequence length="119" mass="13216">MNSVIDVKSESVEEPDDPTGENARVVAVTVPADLVHHCQRLNDLLLLLNLSFWFQHSCCWLWLASHNRGAITLDLIVPLVMALHDSPLGRLSLFSRNLGCWLNRGSTCGDRLSALARVL</sequence>
<protein>
    <submittedName>
        <fullName evidence="2">Uncharacterized protein</fullName>
    </submittedName>
</protein>
<name>A0AAE2CHA3_9LAMI</name>
<comment type="caution">
    <text evidence="2">The sequence shown here is derived from an EMBL/GenBank/DDBJ whole genome shotgun (WGS) entry which is preliminary data.</text>
</comment>